<comment type="similarity">
    <text evidence="9">Belongs to the carbohydrate kinase PfkB family. Ribokinase subfamily.</text>
</comment>
<keyword evidence="9" id="KW-0963">Cytoplasm</keyword>
<keyword evidence="9" id="KW-0539">Nucleus</keyword>
<feature type="binding site" evidence="9">
    <location>
        <begin position="53"/>
        <end position="57"/>
    </location>
    <ligand>
        <name>substrate</name>
    </ligand>
</feature>
<reference evidence="11 12" key="1">
    <citation type="submission" date="2019-07" db="EMBL/GenBank/DDBJ databases">
        <title>Genomes of Cafeteria roenbergensis.</title>
        <authorList>
            <person name="Fischer M.G."/>
            <person name="Hackl T."/>
            <person name="Roman M."/>
        </authorList>
    </citation>
    <scope>NUCLEOTIDE SEQUENCE [LARGE SCALE GENOMIC DNA]</scope>
    <source>
        <strain evidence="11 12">Cflag</strain>
    </source>
</reference>
<feature type="binding site" evidence="9">
    <location>
        <begin position="256"/>
        <end position="261"/>
    </location>
    <ligand>
        <name>ATP</name>
        <dbReference type="ChEBI" id="CHEBI:30616"/>
    </ligand>
</feature>
<evidence type="ECO:0000256" key="7">
    <source>
        <dbReference type="ARBA" id="ARBA00022958"/>
    </source>
</evidence>
<dbReference type="EC" id="2.7.1.15" evidence="9"/>
<feature type="binding site" evidence="9">
    <location>
        <position position="210"/>
    </location>
    <ligand>
        <name>ATP</name>
        <dbReference type="ChEBI" id="CHEBI:30616"/>
    </ligand>
</feature>
<keyword evidence="5 9" id="KW-0067">ATP-binding</keyword>
<comment type="cofactor">
    <cofactor evidence="9">
        <name>Mg(2+)</name>
        <dbReference type="ChEBI" id="CHEBI:18420"/>
    </cofactor>
    <text evidence="9">Requires a divalent cation, most likely magnesium in vivo, as an electrophilic catalyst to aid phosphoryl group transfer. It is the chelate of the metal and the nucleotide that is the actual substrate.</text>
</comment>
<dbReference type="InterPro" id="IPR002139">
    <property type="entry name" value="Ribo/fructo_kinase"/>
</dbReference>
<comment type="activity regulation">
    <text evidence="9">Activated by a monovalent cation that binds near, but not in, the active site. The most likely occupant of the site in vivo is potassium. Ion binding induces a conformational change that may alter substrate affinity.</text>
</comment>
<sequence>MAAVKAAGTSEERPKGAVVVVGSCNADLCTYTPRFPAPGETLLGTEFAQGCGGKGANQAVMAAKLGVAAVSFVGCIGDDGQGRMMRDAMEAVGIDSKELVTATDGKATGVATILIDASGENCIVVAPGANANVDEAFVRGAGPRRAIEGASVLVTQNEIPGEGTEAALAIAASAAAASSRGTPVTVANPAPAPEALPESAKTDVDVLVLNESEAAALAHAAGADGFSAEGEDGGAEAVARVLRPRHVSRPRVLVLTRGSKGASVVVVPSEAEAGAVTEVSVVEGVPAAAVVDTVGAGDAFAGTLAAVLAASEDPLARIGSMERMREAVRRSCTVASMSVGRKGTQSSYPSRADVEAIDASIIVSL</sequence>
<evidence type="ECO:0000256" key="2">
    <source>
        <dbReference type="ARBA" id="ARBA00022723"/>
    </source>
</evidence>
<feature type="binding site" evidence="9">
    <location>
        <position position="158"/>
    </location>
    <ligand>
        <name>substrate</name>
    </ligand>
</feature>
<dbReference type="SUPFAM" id="SSF53613">
    <property type="entry name" value="Ribokinase-like"/>
    <property type="match status" value="1"/>
</dbReference>
<evidence type="ECO:0000256" key="3">
    <source>
        <dbReference type="ARBA" id="ARBA00022741"/>
    </source>
</evidence>
<comment type="subunit">
    <text evidence="9">Homodimer.</text>
</comment>
<evidence type="ECO:0000256" key="6">
    <source>
        <dbReference type="ARBA" id="ARBA00022842"/>
    </source>
</evidence>
<dbReference type="PANTHER" id="PTHR10584:SF166">
    <property type="entry name" value="RIBOKINASE"/>
    <property type="match status" value="1"/>
</dbReference>
<evidence type="ECO:0000256" key="4">
    <source>
        <dbReference type="ARBA" id="ARBA00022777"/>
    </source>
</evidence>
<feature type="binding site" evidence="9">
    <location>
        <position position="347"/>
    </location>
    <ligand>
        <name>K(+)</name>
        <dbReference type="ChEBI" id="CHEBI:29103"/>
    </ligand>
</feature>
<dbReference type="InterPro" id="IPR011611">
    <property type="entry name" value="PfkB_dom"/>
</dbReference>
<name>A0A5A8DPA5_CAFRO</name>
<keyword evidence="3 9" id="KW-0547">Nucleotide-binding</keyword>
<keyword evidence="8 9" id="KW-0119">Carbohydrate metabolism</keyword>
<dbReference type="CDD" id="cd01174">
    <property type="entry name" value="ribokinase"/>
    <property type="match status" value="1"/>
</dbReference>
<proteinExistence type="inferred from homology"/>
<feature type="binding site" evidence="9">
    <location>
        <position position="298"/>
    </location>
    <ligand>
        <name>substrate</name>
    </ligand>
</feature>
<comment type="function">
    <text evidence="9">Catalyzes the phosphorylation of ribose at O-5 in a reaction requiring ATP and magnesium. The resulting D-ribose-5-phosphate can then be used either for sythesis of nucleotides, histidine, and tryptophan, or as a component of the pentose phosphate pathway.</text>
</comment>
<comment type="pathway">
    <text evidence="9">Carbohydrate metabolism; D-ribose degradation; D-ribose 5-phosphate from beta-D-ribopyranose: step 2/2.</text>
</comment>
<gene>
    <name evidence="11" type="ORF">FNF31_01302</name>
</gene>
<feature type="binding site" evidence="9">
    <location>
        <position position="292"/>
    </location>
    <ligand>
        <name>K(+)</name>
        <dbReference type="ChEBI" id="CHEBI:29103"/>
    </ligand>
</feature>
<evidence type="ECO:0000256" key="9">
    <source>
        <dbReference type="HAMAP-Rule" id="MF_03215"/>
    </source>
</evidence>
<dbReference type="GO" id="GO:0005829">
    <property type="term" value="C:cytosol"/>
    <property type="evidence" value="ECO:0007669"/>
    <property type="project" value="TreeGrafter"/>
</dbReference>
<feature type="binding site" evidence="9">
    <location>
        <begin position="297"/>
        <end position="298"/>
    </location>
    <ligand>
        <name>ATP</name>
        <dbReference type="ChEBI" id="CHEBI:30616"/>
    </ligand>
</feature>
<dbReference type="PANTHER" id="PTHR10584">
    <property type="entry name" value="SUGAR KINASE"/>
    <property type="match status" value="1"/>
</dbReference>
<evidence type="ECO:0000256" key="1">
    <source>
        <dbReference type="ARBA" id="ARBA00022679"/>
    </source>
</evidence>
<dbReference type="Pfam" id="PF00294">
    <property type="entry name" value="PfkB"/>
    <property type="match status" value="1"/>
</dbReference>
<comment type="caution">
    <text evidence="11">The sequence shown here is derived from an EMBL/GenBank/DDBJ whole genome shotgun (WGS) entry which is preliminary data.</text>
</comment>
<dbReference type="GO" id="GO:0004747">
    <property type="term" value="F:ribokinase activity"/>
    <property type="evidence" value="ECO:0007669"/>
    <property type="project" value="UniProtKB-UniRule"/>
</dbReference>
<dbReference type="GO" id="GO:0019303">
    <property type="term" value="P:D-ribose catabolic process"/>
    <property type="evidence" value="ECO:0007669"/>
    <property type="project" value="UniProtKB-UniRule"/>
</dbReference>
<organism evidence="11 12">
    <name type="scientific">Cafeteria roenbergensis</name>
    <name type="common">Marine flagellate</name>
    <dbReference type="NCBI Taxonomy" id="33653"/>
    <lineage>
        <taxon>Eukaryota</taxon>
        <taxon>Sar</taxon>
        <taxon>Stramenopiles</taxon>
        <taxon>Bigyra</taxon>
        <taxon>Opalozoa</taxon>
        <taxon>Bicosoecida</taxon>
        <taxon>Cafeteriaceae</taxon>
        <taxon>Cafeteria</taxon>
    </lineage>
</organism>
<dbReference type="InterPro" id="IPR029056">
    <property type="entry name" value="Ribokinase-like"/>
</dbReference>
<keyword evidence="6 9" id="KW-0460">Magnesium</keyword>
<comment type="catalytic activity">
    <reaction evidence="9">
        <text>D-ribose + ATP = D-ribose 5-phosphate + ADP + H(+)</text>
        <dbReference type="Rhea" id="RHEA:13697"/>
        <dbReference type="ChEBI" id="CHEBI:15378"/>
        <dbReference type="ChEBI" id="CHEBI:30616"/>
        <dbReference type="ChEBI" id="CHEBI:47013"/>
        <dbReference type="ChEBI" id="CHEBI:78346"/>
        <dbReference type="ChEBI" id="CHEBI:456216"/>
        <dbReference type="EC" id="2.7.1.15"/>
    </reaction>
</comment>
<dbReference type="Gene3D" id="3.40.1190.20">
    <property type="match status" value="1"/>
</dbReference>
<comment type="subcellular location">
    <subcellularLocation>
        <location evidence="9">Cytoplasm</location>
    </subcellularLocation>
    <subcellularLocation>
        <location evidence="9">Nucleus</location>
    </subcellularLocation>
</comment>
<feature type="binding site" evidence="9">
    <location>
        <position position="341"/>
    </location>
    <ligand>
        <name>K(+)</name>
        <dbReference type="ChEBI" id="CHEBI:29103"/>
    </ligand>
</feature>
<dbReference type="Proteomes" id="UP000325113">
    <property type="component" value="Unassembled WGS sequence"/>
</dbReference>
<dbReference type="HAMAP" id="MF_01987">
    <property type="entry name" value="Ribokinase"/>
    <property type="match status" value="1"/>
</dbReference>
<dbReference type="GO" id="GO:0005524">
    <property type="term" value="F:ATP binding"/>
    <property type="evidence" value="ECO:0007669"/>
    <property type="project" value="UniProtKB-UniRule"/>
</dbReference>
<keyword evidence="7 9" id="KW-0630">Potassium</keyword>
<protein>
    <recommendedName>
        <fullName evidence="9">Ribokinase</fullName>
        <shortName evidence="9">RK</shortName>
        <ecNumber evidence="9">2.7.1.15</ecNumber>
    </recommendedName>
</protein>
<feature type="active site" description="Proton acceptor" evidence="9">
    <location>
        <position position="298"/>
    </location>
</feature>
<evidence type="ECO:0000313" key="11">
    <source>
        <dbReference type="EMBL" id="KAA0166524.1"/>
    </source>
</evidence>
<evidence type="ECO:0000256" key="8">
    <source>
        <dbReference type="ARBA" id="ARBA00023277"/>
    </source>
</evidence>
<dbReference type="AlphaFoldDB" id="A0A5A8DPA5"/>
<comment type="caution">
    <text evidence="9">Lacks conserved residue(s) required for the propagation of feature annotation.</text>
</comment>
<dbReference type="PRINTS" id="PR00990">
    <property type="entry name" value="RIBOKINASE"/>
</dbReference>
<evidence type="ECO:0000256" key="5">
    <source>
        <dbReference type="ARBA" id="ARBA00022840"/>
    </source>
</evidence>
<keyword evidence="1 9" id="KW-0808">Transferase</keyword>
<dbReference type="EMBL" id="VLTM01000008">
    <property type="protein sequence ID" value="KAA0166524.1"/>
    <property type="molecule type" value="Genomic_DNA"/>
</dbReference>
<feature type="binding site" evidence="9">
    <location>
        <begin position="25"/>
        <end position="27"/>
    </location>
    <ligand>
        <name>substrate</name>
    </ligand>
</feature>
<dbReference type="InterPro" id="IPR011877">
    <property type="entry name" value="Ribokinase"/>
</dbReference>
<evidence type="ECO:0000259" key="10">
    <source>
        <dbReference type="Pfam" id="PF00294"/>
    </source>
</evidence>
<dbReference type="GO" id="GO:0046872">
    <property type="term" value="F:metal ion binding"/>
    <property type="evidence" value="ECO:0007669"/>
    <property type="project" value="UniProtKB-KW"/>
</dbReference>
<keyword evidence="4 9" id="KW-0418">Kinase</keyword>
<feature type="binding site" evidence="9">
    <location>
        <position position="294"/>
    </location>
    <ligand>
        <name>K(+)</name>
        <dbReference type="ChEBI" id="CHEBI:29103"/>
    </ligand>
</feature>
<keyword evidence="2 9" id="KW-0479">Metal-binding</keyword>
<evidence type="ECO:0000313" key="12">
    <source>
        <dbReference type="Proteomes" id="UP000325113"/>
    </source>
</evidence>
<dbReference type="GO" id="GO:0005634">
    <property type="term" value="C:nucleus"/>
    <property type="evidence" value="ECO:0007669"/>
    <property type="project" value="UniProtKB-SubCell"/>
</dbReference>
<dbReference type="UniPathway" id="UPA00916">
    <property type="reaction ID" value="UER00889"/>
</dbReference>
<feature type="binding site" evidence="9">
    <location>
        <position position="343"/>
    </location>
    <ligand>
        <name>K(+)</name>
        <dbReference type="ChEBI" id="CHEBI:29103"/>
    </ligand>
</feature>
<accession>A0A5A8DPA5</accession>
<feature type="domain" description="Carbohydrate kinase PfkB" evidence="10">
    <location>
        <begin position="18"/>
        <end position="350"/>
    </location>
</feature>
<feature type="binding site" evidence="9">
    <location>
        <position position="338"/>
    </location>
    <ligand>
        <name>K(+)</name>
        <dbReference type="ChEBI" id="CHEBI:29103"/>
    </ligand>
</feature>